<feature type="transmembrane region" description="Helical" evidence="8">
    <location>
        <begin position="245"/>
        <end position="262"/>
    </location>
</feature>
<feature type="transmembrane region" description="Helical" evidence="8">
    <location>
        <begin position="90"/>
        <end position="111"/>
    </location>
</feature>
<dbReference type="Pfam" id="PF00999">
    <property type="entry name" value="Na_H_Exchanger"/>
    <property type="match status" value="1"/>
</dbReference>
<dbReference type="AlphaFoldDB" id="A0A231UX77"/>
<dbReference type="Proteomes" id="UP000215405">
    <property type="component" value="Unassembled WGS sequence"/>
</dbReference>
<comment type="similarity">
    <text evidence="2">Belongs to the monovalent cation:proton antiporter 2 (CPA2) transporter (TC 2.A.37) family.</text>
</comment>
<feature type="transmembrane region" description="Helical" evidence="8">
    <location>
        <begin position="329"/>
        <end position="353"/>
    </location>
</feature>
<evidence type="ECO:0000313" key="11">
    <source>
        <dbReference type="Proteomes" id="UP000215405"/>
    </source>
</evidence>
<comment type="subcellular location">
    <subcellularLocation>
        <location evidence="1">Membrane</location>
        <topology evidence="1">Multi-pass membrane protein</topology>
    </subcellularLocation>
</comment>
<keyword evidence="3" id="KW-0813">Transport</keyword>
<dbReference type="Gene3D" id="1.20.1530.20">
    <property type="match status" value="1"/>
</dbReference>
<feature type="transmembrane region" description="Helical" evidence="8">
    <location>
        <begin position="359"/>
        <end position="380"/>
    </location>
</feature>
<feature type="transmembrane region" description="Helical" evidence="8">
    <location>
        <begin position="35"/>
        <end position="53"/>
    </location>
</feature>
<feature type="transmembrane region" description="Helical" evidence="8">
    <location>
        <begin position="299"/>
        <end position="317"/>
    </location>
</feature>
<evidence type="ECO:0000256" key="2">
    <source>
        <dbReference type="ARBA" id="ARBA00005551"/>
    </source>
</evidence>
<feature type="region of interest" description="Disordered" evidence="7">
    <location>
        <begin position="439"/>
        <end position="460"/>
    </location>
</feature>
<evidence type="ECO:0000256" key="4">
    <source>
        <dbReference type="ARBA" id="ARBA00022692"/>
    </source>
</evidence>
<dbReference type="RefSeq" id="WP_094077249.1">
    <property type="nucleotide sequence ID" value="NZ_NBYO01000002.1"/>
</dbReference>
<dbReference type="GO" id="GO:0016020">
    <property type="term" value="C:membrane"/>
    <property type="evidence" value="ECO:0007669"/>
    <property type="project" value="UniProtKB-SubCell"/>
</dbReference>
<evidence type="ECO:0000256" key="8">
    <source>
        <dbReference type="SAM" id="Phobius"/>
    </source>
</evidence>
<proteinExistence type="inferred from homology"/>
<evidence type="ECO:0000256" key="6">
    <source>
        <dbReference type="ARBA" id="ARBA00023136"/>
    </source>
</evidence>
<evidence type="ECO:0000256" key="3">
    <source>
        <dbReference type="ARBA" id="ARBA00022448"/>
    </source>
</evidence>
<feature type="transmembrane region" description="Helical" evidence="8">
    <location>
        <begin position="180"/>
        <end position="201"/>
    </location>
</feature>
<protein>
    <submittedName>
        <fullName evidence="10">Sodium:proton antiporter</fullName>
    </submittedName>
</protein>
<feature type="transmembrane region" description="Helical" evidence="8">
    <location>
        <begin position="221"/>
        <end position="239"/>
    </location>
</feature>
<dbReference type="EMBL" id="NBYO01000002">
    <property type="protein sequence ID" value="OXT00421.1"/>
    <property type="molecule type" value="Genomic_DNA"/>
</dbReference>
<dbReference type="GO" id="GO:0015297">
    <property type="term" value="F:antiporter activity"/>
    <property type="evidence" value="ECO:0007669"/>
    <property type="project" value="InterPro"/>
</dbReference>
<dbReference type="InterPro" id="IPR006153">
    <property type="entry name" value="Cation/H_exchanger_TM"/>
</dbReference>
<feature type="domain" description="Cation/H+ exchanger transmembrane" evidence="9">
    <location>
        <begin position="19"/>
        <end position="378"/>
    </location>
</feature>
<gene>
    <name evidence="10" type="ORF">B7H23_09835</name>
</gene>
<evidence type="ECO:0000256" key="7">
    <source>
        <dbReference type="SAM" id="MobiDB-lite"/>
    </source>
</evidence>
<dbReference type="GO" id="GO:1902600">
    <property type="term" value="P:proton transmembrane transport"/>
    <property type="evidence" value="ECO:0007669"/>
    <property type="project" value="InterPro"/>
</dbReference>
<feature type="transmembrane region" description="Helical" evidence="8">
    <location>
        <begin position="274"/>
        <end position="293"/>
    </location>
</feature>
<comment type="caution">
    <text evidence="10">The sequence shown here is derived from an EMBL/GenBank/DDBJ whole genome shotgun (WGS) entry which is preliminary data.</text>
</comment>
<reference evidence="11" key="1">
    <citation type="journal article" date="2017" name="Int. J. Syst. Evol. Microbiol.">
        <title>Notoacmeibacter marinus gen. nov., sp. nov., isolated from the gut of a limpet and proposal of Notoacmeibacteraceae fam. nov. in the order Rhizobiales of the class Alphaproteobacteria.</title>
        <authorList>
            <person name="Huang Z."/>
            <person name="Guo F."/>
            <person name="Lai Q."/>
        </authorList>
    </citation>
    <scope>NUCLEOTIDE SEQUENCE [LARGE SCALE GENOMIC DNA]</scope>
    <source>
        <strain evidence="11">XMTR2A4</strain>
    </source>
</reference>
<evidence type="ECO:0000313" key="10">
    <source>
        <dbReference type="EMBL" id="OXT00421.1"/>
    </source>
</evidence>
<accession>A0A231UX77</accession>
<evidence type="ECO:0000259" key="9">
    <source>
        <dbReference type="Pfam" id="PF00999"/>
    </source>
</evidence>
<feature type="transmembrane region" description="Helical" evidence="8">
    <location>
        <begin position="59"/>
        <end position="78"/>
    </location>
</feature>
<feature type="transmembrane region" description="Helical" evidence="8">
    <location>
        <begin position="6"/>
        <end position="28"/>
    </location>
</feature>
<feature type="transmembrane region" description="Helical" evidence="8">
    <location>
        <begin position="150"/>
        <end position="174"/>
    </location>
</feature>
<dbReference type="PANTHER" id="PTHR42751:SF6">
    <property type="entry name" value="CONSERVED INTEGRAL MEMBRANE TRANSPORT PROTEIN-RELATED"/>
    <property type="match status" value="1"/>
</dbReference>
<dbReference type="PANTHER" id="PTHR42751">
    <property type="entry name" value="SODIUM/HYDROGEN EXCHANGER FAMILY/TRKA DOMAIN PROTEIN"/>
    <property type="match status" value="1"/>
</dbReference>
<dbReference type="OrthoDB" id="9781411at2"/>
<sequence>MDEHHTAFPLIDVALVIAVATVLGLGLMRMRQPPLVGFILAGLLMGPTALGFIRTSESVNALAEMGVLVLLFFIGLEISLKAFVLSLRPAVLIASGQLVAGLLVGFIIAWAGEATTAEGIVLGFIIALSSTVVAMKMLDDMGELRGDAGRIAIAILIAQDIAVVPMLIIVGALGRGEASILLLIVKVFAAVTVLALVLWYLGKRGKLRLPFSSAIEGNVEMLALGALALCFGGAAASGYSGLSPAYGAFLAGLLLGNSTLRARVIPVIEPIQSVLLVVFFLSIGLLIDLNYIWSNLALVVGTSLAVIAAKSLLNIKLLSLTGHSRETALIAGLSTAQIGEFSFVLATAGLSAGALGYDFYRLAIAVTAVTLLVSPAWTFLMNRVDNIATEGYWHYREGLQMFRAEERARRGRRFYGMKVRWRAGRYAVRKRQRDWREARELKRQARTSQVSHHSDPEDHA</sequence>
<name>A0A231UX77_9HYPH</name>
<evidence type="ECO:0000256" key="1">
    <source>
        <dbReference type="ARBA" id="ARBA00004141"/>
    </source>
</evidence>
<organism evidence="10 11">
    <name type="scientific">Notoacmeibacter marinus</name>
    <dbReference type="NCBI Taxonomy" id="1876515"/>
    <lineage>
        <taxon>Bacteria</taxon>
        <taxon>Pseudomonadati</taxon>
        <taxon>Pseudomonadota</taxon>
        <taxon>Alphaproteobacteria</taxon>
        <taxon>Hyphomicrobiales</taxon>
        <taxon>Notoacmeibacteraceae</taxon>
        <taxon>Notoacmeibacter</taxon>
    </lineage>
</organism>
<keyword evidence="4 8" id="KW-0812">Transmembrane</keyword>
<keyword evidence="11" id="KW-1185">Reference proteome</keyword>
<dbReference type="InterPro" id="IPR038770">
    <property type="entry name" value="Na+/solute_symporter_sf"/>
</dbReference>
<keyword evidence="6 8" id="KW-0472">Membrane</keyword>
<keyword evidence="5 8" id="KW-1133">Transmembrane helix</keyword>
<evidence type="ECO:0000256" key="5">
    <source>
        <dbReference type="ARBA" id="ARBA00022989"/>
    </source>
</evidence>
<feature type="transmembrane region" description="Helical" evidence="8">
    <location>
        <begin position="117"/>
        <end position="138"/>
    </location>
</feature>